<dbReference type="Proteomes" id="UP000250235">
    <property type="component" value="Unassembled WGS sequence"/>
</dbReference>
<evidence type="ECO:0000256" key="1">
    <source>
        <dbReference type="SAM" id="MobiDB-lite"/>
    </source>
</evidence>
<feature type="region of interest" description="Disordered" evidence="1">
    <location>
        <begin position="1"/>
        <end position="40"/>
    </location>
</feature>
<keyword evidence="3" id="KW-1185">Reference proteome</keyword>
<feature type="compositionally biased region" description="Basic and acidic residues" evidence="1">
    <location>
        <begin position="25"/>
        <end position="40"/>
    </location>
</feature>
<evidence type="ECO:0000313" key="2">
    <source>
        <dbReference type="EMBL" id="KZV18794.1"/>
    </source>
</evidence>
<dbReference type="EMBL" id="KV017203">
    <property type="protein sequence ID" value="KZV18794.1"/>
    <property type="molecule type" value="Genomic_DNA"/>
</dbReference>
<dbReference type="AlphaFoldDB" id="A0A2Z7AHP0"/>
<gene>
    <name evidence="2" type="ORF">F511_37391</name>
</gene>
<reference evidence="2 3" key="1">
    <citation type="journal article" date="2015" name="Proc. Natl. Acad. Sci. U.S.A.">
        <title>The resurrection genome of Boea hygrometrica: A blueprint for survival of dehydration.</title>
        <authorList>
            <person name="Xiao L."/>
            <person name="Yang G."/>
            <person name="Zhang L."/>
            <person name="Yang X."/>
            <person name="Zhao S."/>
            <person name="Ji Z."/>
            <person name="Zhou Q."/>
            <person name="Hu M."/>
            <person name="Wang Y."/>
            <person name="Chen M."/>
            <person name="Xu Y."/>
            <person name="Jin H."/>
            <person name="Xiao X."/>
            <person name="Hu G."/>
            <person name="Bao F."/>
            <person name="Hu Y."/>
            <person name="Wan P."/>
            <person name="Li L."/>
            <person name="Deng X."/>
            <person name="Kuang T."/>
            <person name="Xiang C."/>
            <person name="Zhu J.K."/>
            <person name="Oliver M.J."/>
            <person name="He Y."/>
        </authorList>
    </citation>
    <scope>NUCLEOTIDE SEQUENCE [LARGE SCALE GENOMIC DNA]</scope>
    <source>
        <strain evidence="3">cv. XS01</strain>
    </source>
</reference>
<sequence>MNQQRRNQLEHDEPAETMNQLQALKRKDEPAGTRNKKLAEESYRRRRCEKILLTNLLAVAIISTVDESINSRHSRSYEESKAGAEATKKISWSFFANAIFIGGEITSTISKQKLVITQEIFAETFHLPTEGLVIFSGKAVADMKVLFSATTVSFKSSSKKKEMKVECRLLNDIVAKLMTNKASSFDAMRAGRFEMMVAISARLKLKLLGVHLERGSVSGCRQKLCASNSSAGTFLQRKKGRRSIFRSELP</sequence>
<evidence type="ECO:0000313" key="3">
    <source>
        <dbReference type="Proteomes" id="UP000250235"/>
    </source>
</evidence>
<accession>A0A2Z7AHP0</accession>
<name>A0A2Z7AHP0_9LAMI</name>
<proteinExistence type="predicted"/>
<organism evidence="2 3">
    <name type="scientific">Dorcoceras hygrometricum</name>
    <dbReference type="NCBI Taxonomy" id="472368"/>
    <lineage>
        <taxon>Eukaryota</taxon>
        <taxon>Viridiplantae</taxon>
        <taxon>Streptophyta</taxon>
        <taxon>Embryophyta</taxon>
        <taxon>Tracheophyta</taxon>
        <taxon>Spermatophyta</taxon>
        <taxon>Magnoliopsida</taxon>
        <taxon>eudicotyledons</taxon>
        <taxon>Gunneridae</taxon>
        <taxon>Pentapetalae</taxon>
        <taxon>asterids</taxon>
        <taxon>lamiids</taxon>
        <taxon>Lamiales</taxon>
        <taxon>Gesneriaceae</taxon>
        <taxon>Didymocarpoideae</taxon>
        <taxon>Trichosporeae</taxon>
        <taxon>Loxocarpinae</taxon>
        <taxon>Dorcoceras</taxon>
    </lineage>
</organism>
<protein>
    <submittedName>
        <fullName evidence="2">Mucin-2-like</fullName>
    </submittedName>
</protein>